<feature type="region of interest" description="Disordered" evidence="1">
    <location>
        <begin position="1137"/>
        <end position="1161"/>
    </location>
</feature>
<feature type="region of interest" description="Disordered" evidence="1">
    <location>
        <begin position="1"/>
        <end position="24"/>
    </location>
</feature>
<proteinExistence type="predicted"/>
<feature type="compositionally biased region" description="Basic and acidic residues" evidence="1">
    <location>
        <begin position="267"/>
        <end position="278"/>
    </location>
</feature>
<keyword evidence="3" id="KW-1185">Reference proteome</keyword>
<dbReference type="RefSeq" id="WP_282542083.1">
    <property type="nucleotide sequence ID" value="NZ_JASCIQ010000008.1"/>
</dbReference>
<organism evidence="2 3">
    <name type="scientific">Streptomyces cavernicola</name>
    <dbReference type="NCBI Taxonomy" id="3043613"/>
    <lineage>
        <taxon>Bacteria</taxon>
        <taxon>Bacillati</taxon>
        <taxon>Actinomycetota</taxon>
        <taxon>Actinomycetes</taxon>
        <taxon>Kitasatosporales</taxon>
        <taxon>Streptomycetaceae</taxon>
        <taxon>Streptomyces</taxon>
    </lineage>
</organism>
<protein>
    <recommendedName>
        <fullName evidence="4">PBS lyase</fullName>
    </recommendedName>
</protein>
<feature type="region of interest" description="Disordered" evidence="1">
    <location>
        <begin position="267"/>
        <end position="294"/>
    </location>
</feature>
<dbReference type="Proteomes" id="UP001223978">
    <property type="component" value="Unassembled WGS sequence"/>
</dbReference>
<dbReference type="InterPro" id="IPR004155">
    <property type="entry name" value="PBS_lyase_HEAT"/>
</dbReference>
<evidence type="ECO:0008006" key="4">
    <source>
        <dbReference type="Google" id="ProtNLM"/>
    </source>
</evidence>
<dbReference type="SUPFAM" id="SSF48371">
    <property type="entry name" value="ARM repeat"/>
    <property type="match status" value="1"/>
</dbReference>
<evidence type="ECO:0000313" key="3">
    <source>
        <dbReference type="Proteomes" id="UP001223978"/>
    </source>
</evidence>
<feature type="compositionally biased region" description="Pro residues" evidence="1">
    <location>
        <begin position="1"/>
        <end position="10"/>
    </location>
</feature>
<name>A0ABT6S7Y5_9ACTN</name>
<dbReference type="SMART" id="SM00567">
    <property type="entry name" value="EZ_HEAT"/>
    <property type="match status" value="3"/>
</dbReference>
<sequence length="1227" mass="133839">MATPASPQPAQPSSSSPQPLTPGWLSAHFDPLPFPARASALARYARALTPAAYAALHHALDTGTDHERHTALFLAVSRRDLTTVADALTDPLLRRRALSAAIRLPVPEHALEQLALSPLRAVRHDTYRILKRSRRQSLADALLPRVHERYGADDSARLLTACPTETVDVWLPRLDPPQGVLRALARTAPLAAARFVADRSVRIEPNGQRVRRAFDRNHRSLACLAARRDPDAGLVLVRAAPHLLEGDAVLSVLRHPAAVLEELRASRPAETRHQRQEETGCGAPQAELRVPPGPLPRSVRKALLRLPPEDLVDLAERCTDGVRSRNVRQRYEVVPDGLLMLLPPAERRRVVERRAEHCRCGLDQVSATALAALTPEDRAELTEPSRERWTRRPRTASRRAVALPLEHAEPILLDLAAQHRLHHRVLAWPALLACAELNGDTREFARIATACERAWHDRDEIRLRTLAQLAGAPKHLLAALPRKVLRDAALTAVQSADTSHATLVEADRLLRRTIASAAARDDHESAAHGVELLCEVLNDPRHPSYPHPATHQPRANRKRHRAAAVRPLPFDVATAEAVWSTIAGTAASDATTEATATAAATARRTWHTPTLSVPLAELLAPHLLHLPELDDRTHHIALTADDPTLAARAAEAWLAPHRVREQRCAELLAHDPSYASVPRALHTLTTRRTDLLDRVLAAAENGLTGHLRPRATPWAPRITPATMYRWLPHQRRAQNQHYARVAQDETAQLQSRAAAASQLRAPDLLTALADQAPQPVAASALTALGTIDEPPANQDELHVLLLRHAGTGGVRGRAAMAALRRLLAHQPPEQAITVLAGVLTTPGAPVGSQKEAARALGELPDTDAFDTLLAAWDTDGRHRDVRAVLARFLVPRIDRPDIADRLAAHLTEPAVREIVLHARVEHDSTPTAPSAAAYSVFLVRLLRRTETDRETLIDLCRKVTDRCAPDDMSALLRALANLIGDPAREPEVWGAAAEALGRFPIEGPHARTILPHLWNALRARASAPSTDGSRKDRGDALRRLTACADALHNAVRPSTSRSRKYGHDGGYGYGPAGRPPAEAVTAARNAGQVVDGLVDALEAVGLLQRAARLQRTALVSALLYGHYEPERWDRLLSRLEGDGNETLDDPVDPPDNDPEPGPGPAPVAAVAVRDLRARGTRTGARIALALVRSYGQRFSWPSGWRAELDALRAHQDTDTAAEALLLDPDRP</sequence>
<dbReference type="InterPro" id="IPR016024">
    <property type="entry name" value="ARM-type_fold"/>
</dbReference>
<comment type="caution">
    <text evidence="2">The sequence shown here is derived from an EMBL/GenBank/DDBJ whole genome shotgun (WGS) entry which is preliminary data.</text>
</comment>
<feature type="compositionally biased region" description="Acidic residues" evidence="1">
    <location>
        <begin position="1138"/>
        <end position="1154"/>
    </location>
</feature>
<evidence type="ECO:0000256" key="1">
    <source>
        <dbReference type="SAM" id="MobiDB-lite"/>
    </source>
</evidence>
<dbReference type="EMBL" id="JASCIQ010000008">
    <property type="protein sequence ID" value="MDI3404130.1"/>
    <property type="molecule type" value="Genomic_DNA"/>
</dbReference>
<gene>
    <name evidence="2" type="ORF">QIS96_09875</name>
</gene>
<reference evidence="2 3" key="1">
    <citation type="submission" date="2023-05" db="EMBL/GenBank/DDBJ databases">
        <title>Draft genome sequence of Streptomyces sp. B-S-A6 isolated from a cave soil in Thailand.</title>
        <authorList>
            <person name="Chamroensaksri N."/>
            <person name="Muangham S."/>
        </authorList>
    </citation>
    <scope>NUCLEOTIDE SEQUENCE [LARGE SCALE GENOMIC DNA]</scope>
    <source>
        <strain evidence="2 3">B-S-A6</strain>
    </source>
</reference>
<evidence type="ECO:0000313" key="2">
    <source>
        <dbReference type="EMBL" id="MDI3404130.1"/>
    </source>
</evidence>
<accession>A0ABT6S7Y5</accession>